<reference evidence="5" key="1">
    <citation type="submission" date="2017-04" db="EMBL/GenBank/DDBJ databases">
        <title>Genome evolution of the luminous symbionts of deep sea anglerfish.</title>
        <authorList>
            <person name="Hendry T.A."/>
        </authorList>
    </citation>
    <scope>NUCLEOTIDE SEQUENCE [LARGE SCALE GENOMIC DNA]</scope>
</reference>
<organism evidence="4 5">
    <name type="scientific">Candidatus Enterovibrio altilux</name>
    <dbReference type="NCBI Taxonomy" id="1927128"/>
    <lineage>
        <taxon>Bacteria</taxon>
        <taxon>Pseudomonadati</taxon>
        <taxon>Pseudomonadota</taxon>
        <taxon>Gammaproteobacteria</taxon>
        <taxon>Vibrionales</taxon>
        <taxon>Vibrionaceae</taxon>
        <taxon>Enterovibrio</taxon>
    </lineage>
</organism>
<dbReference type="PANTHER" id="PTHR30035">
    <property type="entry name" value="LIPOPROTEIN VACJ-RELATED"/>
    <property type="match status" value="1"/>
</dbReference>
<dbReference type="PANTHER" id="PTHR30035:SF3">
    <property type="entry name" value="INTERMEMBRANE PHOSPHOLIPID TRANSPORT SYSTEM LIPOPROTEIN MLAA"/>
    <property type="match status" value="1"/>
</dbReference>
<feature type="signal peptide" evidence="3">
    <location>
        <begin position="1"/>
        <end position="19"/>
    </location>
</feature>
<evidence type="ECO:0000256" key="1">
    <source>
        <dbReference type="ARBA" id="ARBA00010634"/>
    </source>
</evidence>
<dbReference type="RefSeq" id="WP_096618791.1">
    <property type="nucleotide sequence ID" value="NZ_CP020660.1"/>
</dbReference>
<dbReference type="GO" id="GO:0016020">
    <property type="term" value="C:membrane"/>
    <property type="evidence" value="ECO:0007669"/>
    <property type="project" value="InterPro"/>
</dbReference>
<evidence type="ECO:0000256" key="3">
    <source>
        <dbReference type="SAM" id="SignalP"/>
    </source>
</evidence>
<dbReference type="EMBL" id="CP020660">
    <property type="protein sequence ID" value="ATF08927.1"/>
    <property type="molecule type" value="Genomic_DNA"/>
</dbReference>
<protein>
    <submittedName>
        <fullName evidence="4">Lipoprotein</fullName>
    </submittedName>
</protein>
<dbReference type="Proteomes" id="UP000218160">
    <property type="component" value="Chromosome 1"/>
</dbReference>
<feature type="chain" id="PRO_5012290373" evidence="3">
    <location>
        <begin position="20"/>
        <end position="258"/>
    </location>
</feature>
<dbReference type="GO" id="GO:0120010">
    <property type="term" value="P:intermembrane phospholipid transfer"/>
    <property type="evidence" value="ECO:0007669"/>
    <property type="project" value="TreeGrafter"/>
</dbReference>
<evidence type="ECO:0000313" key="5">
    <source>
        <dbReference type="Proteomes" id="UP000218160"/>
    </source>
</evidence>
<dbReference type="PRINTS" id="PR01805">
    <property type="entry name" value="VACJLIPOPROT"/>
</dbReference>
<dbReference type="AlphaFoldDB" id="A0A291B7G9"/>
<accession>A0A291B7G9</accession>
<dbReference type="PROSITE" id="PS51257">
    <property type="entry name" value="PROKAR_LIPOPROTEIN"/>
    <property type="match status" value="1"/>
</dbReference>
<comment type="similarity">
    <text evidence="1">Belongs to the MlaA family.</text>
</comment>
<gene>
    <name evidence="4" type="ORF">BTN50_0396</name>
</gene>
<dbReference type="Pfam" id="PF04333">
    <property type="entry name" value="MlaA"/>
    <property type="match status" value="1"/>
</dbReference>
<proteinExistence type="inferred from homology"/>
<keyword evidence="5" id="KW-1185">Reference proteome</keyword>
<keyword evidence="4" id="KW-0449">Lipoprotein</keyword>
<dbReference type="InterPro" id="IPR007428">
    <property type="entry name" value="MlaA"/>
</dbReference>
<sequence length="258" mass="29195">MWKDLIFVFCLAVGLSGCAQSPEKLTTDDETNVKIRWTHTSDPFEGFNRAMWVINYEYFDPYVGRPLSVAYVNYMPSWTRTGISNFISNLEEPASIFSSLLMFENKDALGHFNRFWLNTIFGVAGLIDIATTVNIPKLSDRQFGDAMGYYNIGQGPYMMVPVYGPITVRDGVGAAVDILYPPMSLLTITQSIIKWTLDGMESRAVLIKQEEILKNSPDLYALIRDAYLQNKAFKARNGEVHADEDEDFEAFMDEIDGD</sequence>
<dbReference type="OrthoDB" id="9785326at2"/>
<keyword evidence="2 3" id="KW-0732">Signal</keyword>
<evidence type="ECO:0000313" key="4">
    <source>
        <dbReference type="EMBL" id="ATF08927.1"/>
    </source>
</evidence>
<dbReference type="KEGG" id="elux:BTN50_0396"/>
<evidence type="ECO:0000256" key="2">
    <source>
        <dbReference type="ARBA" id="ARBA00022729"/>
    </source>
</evidence>
<name>A0A291B7G9_9GAMM</name>